<keyword evidence="2" id="KW-1185">Reference proteome</keyword>
<organism evidence="1 2">
    <name type="scientific">Cytospora schulzeri</name>
    <dbReference type="NCBI Taxonomy" id="448051"/>
    <lineage>
        <taxon>Eukaryota</taxon>
        <taxon>Fungi</taxon>
        <taxon>Dikarya</taxon>
        <taxon>Ascomycota</taxon>
        <taxon>Pezizomycotina</taxon>
        <taxon>Sordariomycetes</taxon>
        <taxon>Sordariomycetidae</taxon>
        <taxon>Diaporthales</taxon>
        <taxon>Cytosporaceae</taxon>
        <taxon>Cytospora</taxon>
    </lineage>
</organism>
<reference evidence="1 2" key="1">
    <citation type="submission" date="2015-09" db="EMBL/GenBank/DDBJ databases">
        <title>Host preference determinants of Valsa canker pathogens revealed by comparative genomics.</title>
        <authorList>
            <person name="Yin Z."/>
            <person name="Huang L."/>
        </authorList>
    </citation>
    <scope>NUCLEOTIDE SEQUENCE [LARGE SCALE GENOMIC DNA]</scope>
    <source>
        <strain evidence="1 2">03-1</strain>
    </source>
</reference>
<proteinExistence type="predicted"/>
<name>A0A423V8J4_9PEZI</name>
<evidence type="ECO:0000313" key="2">
    <source>
        <dbReference type="Proteomes" id="UP000283895"/>
    </source>
</evidence>
<dbReference type="Proteomes" id="UP000283895">
    <property type="component" value="Unassembled WGS sequence"/>
</dbReference>
<comment type="caution">
    <text evidence="1">The sequence shown here is derived from an EMBL/GenBank/DDBJ whole genome shotgun (WGS) entry which is preliminary data.</text>
</comment>
<gene>
    <name evidence="1" type="ORF">VMCG_10945</name>
</gene>
<dbReference type="AlphaFoldDB" id="A0A423V8J4"/>
<sequence>MLRPKLEVMEETWVNGTEYVCEVWDELQQELVMLEDLRTSWPPALEHFDNERYDLDSVVIALAVQLQLLQYLRLGSAIVYQT</sequence>
<evidence type="ECO:0000313" key="1">
    <source>
        <dbReference type="EMBL" id="ROV87147.1"/>
    </source>
</evidence>
<protein>
    <submittedName>
        <fullName evidence="1">Uncharacterized protein</fullName>
    </submittedName>
</protein>
<dbReference type="OrthoDB" id="10328213at2759"/>
<dbReference type="EMBL" id="LKEA01000104">
    <property type="protein sequence ID" value="ROV87147.1"/>
    <property type="molecule type" value="Genomic_DNA"/>
</dbReference>
<accession>A0A423V8J4</accession>